<dbReference type="Proteomes" id="UP000034455">
    <property type="component" value="Unassembled WGS sequence"/>
</dbReference>
<dbReference type="RefSeq" id="WP_019467862.1">
    <property type="nucleotide sequence ID" value="NZ_BKAS01000002.1"/>
</dbReference>
<evidence type="ECO:0000313" key="1">
    <source>
        <dbReference type="EMBL" id="KKI63957.1"/>
    </source>
</evidence>
<dbReference type="EMBL" id="LAKJ01000012">
    <property type="protein sequence ID" value="KKI63957.1"/>
    <property type="molecule type" value="Genomic_DNA"/>
</dbReference>
<gene>
    <name evidence="1" type="ORF">UF66_0446</name>
</gene>
<comment type="caution">
    <text evidence="1">The sequence shown here is derived from an EMBL/GenBank/DDBJ whole genome shotgun (WGS) entry which is preliminary data.</text>
</comment>
<protein>
    <submittedName>
        <fullName evidence="1">Uncharacterized protein</fullName>
    </submittedName>
</protein>
<dbReference type="GeneID" id="58098572"/>
<name>A0A0M2NVC7_STACC</name>
<organism evidence="1 2">
    <name type="scientific">Staphylococcus cohnii subsp. cohnii</name>
    <dbReference type="NCBI Taxonomy" id="74704"/>
    <lineage>
        <taxon>Bacteria</taxon>
        <taxon>Bacillati</taxon>
        <taxon>Bacillota</taxon>
        <taxon>Bacilli</taxon>
        <taxon>Bacillales</taxon>
        <taxon>Staphylococcaceae</taxon>
        <taxon>Staphylococcus</taxon>
        <taxon>Staphylococcus cohnii species complex</taxon>
    </lineage>
</organism>
<sequence>MLTKRNSMSPFNIICKSFYEEIKPFTYQRLVDFGECYYYLKGTSLDYVSTSVITRYENENHHTFKSRFDHFGETEKVCIEKLEVAPPFENKGIMTIMFCDIMLALLTRSLANENHIEIKFINTSDLIKDGEIVNVYHSVMPKYELSLAQPSSSRIALEGRRTKANIDFYQDVYYIFPLKTREEDITYYKKLRERKMQLLNEKLQEL</sequence>
<accession>A0A0M2NVC7</accession>
<proteinExistence type="predicted"/>
<evidence type="ECO:0000313" key="2">
    <source>
        <dbReference type="Proteomes" id="UP000034455"/>
    </source>
</evidence>
<dbReference type="AlphaFoldDB" id="A0A0M2NVC7"/>
<dbReference type="PATRIC" id="fig|74704.6.peg.460"/>
<reference evidence="1 2" key="1">
    <citation type="submission" date="2015-03" db="EMBL/GenBank/DDBJ databases">
        <title>Genome Assembly of Staphylococcus cohnii subsp. cohnii strain G22B2.</title>
        <authorList>
            <person name="Nair G."/>
            <person name="Kaur G."/>
            <person name="Khatri I."/>
            <person name="Singh N.K."/>
            <person name="Sathyabama S."/>
            <person name="Maurya S.K."/>
            <person name="Subramanian S."/>
            <person name="Agrewala J.N."/>
            <person name="Mayilraj S."/>
        </authorList>
    </citation>
    <scope>NUCLEOTIDE SEQUENCE [LARGE SCALE GENOMIC DNA]</scope>
    <source>
        <strain evidence="1 2">G22B2</strain>
    </source>
</reference>